<evidence type="ECO:0000256" key="8">
    <source>
        <dbReference type="RuleBase" id="RU003695"/>
    </source>
</evidence>
<dbReference type="InterPro" id="IPR022272">
    <property type="entry name" value="Lipocalin_CS"/>
</dbReference>
<keyword evidence="11" id="KW-1185">Reference proteome</keyword>
<dbReference type="CTD" id="5047"/>
<evidence type="ECO:0000256" key="4">
    <source>
        <dbReference type="ARBA" id="ARBA00022525"/>
    </source>
</evidence>
<dbReference type="InterPro" id="IPR012674">
    <property type="entry name" value="Calycin"/>
</dbReference>
<comment type="similarity">
    <text evidence="2 8">Belongs to the calycin superfamily. Lipocalin family.</text>
</comment>
<evidence type="ECO:0000256" key="2">
    <source>
        <dbReference type="ARBA" id="ARBA00006889"/>
    </source>
</evidence>
<dbReference type="SUPFAM" id="SSF50814">
    <property type="entry name" value="Lipocalins"/>
    <property type="match status" value="1"/>
</dbReference>
<evidence type="ECO:0000313" key="11">
    <source>
        <dbReference type="Proteomes" id="UP000248484"/>
    </source>
</evidence>
<evidence type="ECO:0000256" key="9">
    <source>
        <dbReference type="SAM" id="SignalP"/>
    </source>
</evidence>
<dbReference type="GeneID" id="102987406"/>
<evidence type="ECO:0000256" key="1">
    <source>
        <dbReference type="ARBA" id="ARBA00004613"/>
    </source>
</evidence>
<evidence type="ECO:0000256" key="7">
    <source>
        <dbReference type="ARBA" id="ARBA00023157"/>
    </source>
</evidence>
<sequence>MMCLLLALGLALTCGTQAVNVIRTMEDLDIQKVAGTWHSMAMAASDISLLDTKSAPLRVNVEELRPTPRGDLEIILQKREKEGCAKEKIIAEKTKIPAVFKINSLGENKIFVLDTDYKNYLLFCMENTANPEHSLACQYLARTLQMDDEVVEKFNRAIKPLPMHIWLSFSPTQLEEQCRV</sequence>
<protein>
    <submittedName>
        <fullName evidence="12">Glycodelin</fullName>
    </submittedName>
</protein>
<name>A0A2Y9EYU7_PHYMC</name>
<dbReference type="PRINTS" id="PR01172">
    <property type="entry name" value="BLCTOGLOBULN"/>
</dbReference>
<feature type="signal peptide" evidence="9">
    <location>
        <begin position="1"/>
        <end position="18"/>
    </location>
</feature>
<dbReference type="InParanoid" id="A0A2Y9EYU7"/>
<keyword evidence="5" id="KW-0494">Milk protein</keyword>
<dbReference type="GO" id="GO:0019841">
    <property type="term" value="F:retinol binding"/>
    <property type="evidence" value="ECO:0007669"/>
    <property type="project" value="UniProtKB-KW"/>
</dbReference>
<accession>A0A2Y9EYU7</accession>
<evidence type="ECO:0000256" key="6">
    <source>
        <dbReference type="ARBA" id="ARBA00023072"/>
    </source>
</evidence>
<dbReference type="Pfam" id="PF00061">
    <property type="entry name" value="Lipocalin"/>
    <property type="match status" value="1"/>
</dbReference>
<gene>
    <name evidence="12" type="primary">PAEP</name>
</gene>
<dbReference type="Proteomes" id="UP000248484">
    <property type="component" value="Chromosome 13"/>
</dbReference>
<evidence type="ECO:0000313" key="12">
    <source>
        <dbReference type="RefSeq" id="XP_007111119.2"/>
    </source>
</evidence>
<dbReference type="AlphaFoldDB" id="A0A2Y9EYU7"/>
<dbReference type="InterPro" id="IPR002447">
    <property type="entry name" value="Blactoglobulin"/>
</dbReference>
<keyword evidence="7" id="KW-1015">Disulfide bond</keyword>
<keyword evidence="3" id="KW-0813">Transport</keyword>
<dbReference type="OrthoDB" id="9835883at2759"/>
<dbReference type="GO" id="GO:0005576">
    <property type="term" value="C:extracellular region"/>
    <property type="evidence" value="ECO:0007669"/>
    <property type="project" value="UniProtKB-SubCell"/>
</dbReference>
<keyword evidence="6" id="KW-0683">Retinol-binding</keyword>
<keyword evidence="4" id="KW-0964">Secreted</keyword>
<dbReference type="PANTHER" id="PTHR11430:SF117">
    <property type="entry name" value="GLYCODELIN"/>
    <property type="match status" value="1"/>
</dbReference>
<dbReference type="KEGG" id="pcad:102987406"/>
<organism evidence="11 12">
    <name type="scientific">Physeter macrocephalus</name>
    <name type="common">Sperm whale</name>
    <name type="synonym">Physeter catodon</name>
    <dbReference type="NCBI Taxonomy" id="9755"/>
    <lineage>
        <taxon>Eukaryota</taxon>
        <taxon>Metazoa</taxon>
        <taxon>Chordata</taxon>
        <taxon>Craniata</taxon>
        <taxon>Vertebrata</taxon>
        <taxon>Euteleostomi</taxon>
        <taxon>Mammalia</taxon>
        <taxon>Eutheria</taxon>
        <taxon>Laurasiatheria</taxon>
        <taxon>Artiodactyla</taxon>
        <taxon>Whippomorpha</taxon>
        <taxon>Cetacea</taxon>
        <taxon>Odontoceti</taxon>
        <taxon>Physeteridae</taxon>
        <taxon>Physeter</taxon>
    </lineage>
</organism>
<reference evidence="12" key="1">
    <citation type="submission" date="2025-08" db="UniProtKB">
        <authorList>
            <consortium name="RefSeq"/>
        </authorList>
    </citation>
    <scope>IDENTIFICATION</scope>
    <source>
        <tissue evidence="12">Muscle</tissue>
    </source>
</reference>
<keyword evidence="9" id="KW-0732">Signal</keyword>
<dbReference type="CDD" id="cd19416">
    <property type="entry name" value="lipocalin_beta-LG-like"/>
    <property type="match status" value="1"/>
</dbReference>
<dbReference type="RefSeq" id="XP_007111119.2">
    <property type="nucleotide sequence ID" value="XM_007111057.2"/>
</dbReference>
<feature type="chain" id="PRO_5015992358" evidence="9">
    <location>
        <begin position="19"/>
        <end position="180"/>
    </location>
</feature>
<feature type="domain" description="Lipocalin/cytosolic fatty-acid binding" evidence="10">
    <location>
        <begin position="34"/>
        <end position="166"/>
    </location>
</feature>
<proteinExistence type="inferred from homology"/>
<dbReference type="InterPro" id="IPR002345">
    <property type="entry name" value="Lipocalin"/>
</dbReference>
<dbReference type="STRING" id="9755.ENSPCTP00005023795"/>
<evidence type="ECO:0000256" key="5">
    <source>
        <dbReference type="ARBA" id="ARBA00022743"/>
    </source>
</evidence>
<evidence type="ECO:0000256" key="3">
    <source>
        <dbReference type="ARBA" id="ARBA00022448"/>
    </source>
</evidence>
<evidence type="ECO:0000259" key="10">
    <source>
        <dbReference type="Pfam" id="PF00061"/>
    </source>
</evidence>
<dbReference type="InterPro" id="IPR000566">
    <property type="entry name" value="Lipocln_cytosolic_FA-bd_dom"/>
</dbReference>
<dbReference type="PRINTS" id="PR00179">
    <property type="entry name" value="LIPOCALIN"/>
</dbReference>
<dbReference type="PANTHER" id="PTHR11430">
    <property type="entry name" value="LIPOCALIN"/>
    <property type="match status" value="1"/>
</dbReference>
<dbReference type="Gene3D" id="2.40.128.20">
    <property type="match status" value="1"/>
</dbReference>
<dbReference type="PROSITE" id="PS00213">
    <property type="entry name" value="LIPOCALIN"/>
    <property type="match status" value="1"/>
</dbReference>
<dbReference type="FunCoup" id="A0A2Y9EYU7">
    <property type="interactions" value="3"/>
</dbReference>
<comment type="subcellular location">
    <subcellularLocation>
        <location evidence="1">Secreted</location>
    </subcellularLocation>
</comment>